<evidence type="ECO:0000313" key="2">
    <source>
        <dbReference type="Proteomes" id="UP000030487"/>
    </source>
</evidence>
<sequence length="390" mass="46305">MEREYRYNVENATIQFGTEAIKNSFERKKAKSVKGKGNLDGRETKQVITEMQRYFDSVEIEGKGANRIFVCKGKREQVLDKKDLQNYSNCGQGQMIYRTTLEELILMYLKYGNRKYLTTTTRKLAYEIGAITKEMYELSRLKGQGERNDYHKKLTEIEAFTGVNYSLLFDVVNRETERVLKNIETILDDLNLRNIIYYVPVTNGVIEGERGEPEEHEMLDPLLVAEIVSKQRELREKHNVEYNDLRFRLKDKRVQAYKKEERKYLKTLGYTRIYNTNQLVPKAWDKEIENYFKKRKELKEVFMLEHREFAIKKAKNRNNDFFSKPARVKKAIESFGGKPKPKFNETEYERVFGTNLLEIDYIIQLKYSNIYSKEFGELLRLMQVYNAVDN</sequence>
<dbReference type="EMBL" id="JPVR01000046">
    <property type="protein sequence ID" value="KGR89366.1"/>
    <property type="molecule type" value="Genomic_DNA"/>
</dbReference>
<name>A0ABR4Y6G3_9BACI</name>
<organism evidence="1 2">
    <name type="scientific">Lysinibacillus boronitolerans JCM 21713 = 10a = NBRC 103108</name>
    <dbReference type="NCBI Taxonomy" id="1294264"/>
    <lineage>
        <taxon>Bacteria</taxon>
        <taxon>Bacillati</taxon>
        <taxon>Bacillota</taxon>
        <taxon>Bacilli</taxon>
        <taxon>Bacillales</taxon>
        <taxon>Bacillaceae</taxon>
        <taxon>Lysinibacillus</taxon>
    </lineage>
</organism>
<keyword evidence="2" id="KW-1185">Reference proteome</keyword>
<gene>
    <name evidence="1" type="ORF">CD31_00725</name>
</gene>
<protein>
    <submittedName>
        <fullName evidence="1">Uncharacterized protein</fullName>
    </submittedName>
</protein>
<dbReference type="Proteomes" id="UP000030487">
    <property type="component" value="Unassembled WGS sequence"/>
</dbReference>
<comment type="caution">
    <text evidence="1">The sequence shown here is derived from an EMBL/GenBank/DDBJ whole genome shotgun (WGS) entry which is preliminary data.</text>
</comment>
<proteinExistence type="predicted"/>
<evidence type="ECO:0000313" key="1">
    <source>
        <dbReference type="EMBL" id="KGR89366.1"/>
    </source>
</evidence>
<reference evidence="1 2" key="1">
    <citation type="submission" date="2014-02" db="EMBL/GenBank/DDBJ databases">
        <title>Draft genome sequence of Lysinibacillus boronitolerans NBRC 103108.</title>
        <authorList>
            <person name="Zhang F."/>
            <person name="Wang G."/>
            <person name="Zhang L."/>
        </authorList>
    </citation>
    <scope>NUCLEOTIDE SEQUENCE [LARGE SCALE GENOMIC DNA]</scope>
    <source>
        <strain evidence="1 2">NBRC 103108</strain>
    </source>
</reference>
<accession>A0ABR4Y6G3</accession>